<dbReference type="AlphaFoldDB" id="A0A5N4C400"/>
<sequence>PTVISNLRMGATQLQVRTLDLVKPKRMKEHLQLKVKEKERGMRLVGMCVCGGVCVYGLARKLINGKWLSQRLGVSVVAVSMEETAKAEPF</sequence>
<organism evidence="1 2">
    <name type="scientific">Camelus dromedarius</name>
    <name type="common">Dromedary</name>
    <name type="synonym">Arabian camel</name>
    <dbReference type="NCBI Taxonomy" id="9838"/>
    <lineage>
        <taxon>Eukaryota</taxon>
        <taxon>Metazoa</taxon>
        <taxon>Chordata</taxon>
        <taxon>Craniata</taxon>
        <taxon>Vertebrata</taxon>
        <taxon>Euteleostomi</taxon>
        <taxon>Mammalia</taxon>
        <taxon>Eutheria</taxon>
        <taxon>Laurasiatheria</taxon>
        <taxon>Artiodactyla</taxon>
        <taxon>Tylopoda</taxon>
        <taxon>Camelidae</taxon>
        <taxon>Camelus</taxon>
    </lineage>
</organism>
<comment type="caution">
    <text evidence="1">The sequence shown here is derived from an EMBL/GenBank/DDBJ whole genome shotgun (WGS) entry which is preliminary data.</text>
</comment>
<name>A0A5N4C400_CAMDR</name>
<dbReference type="EMBL" id="JWIN03000037">
    <property type="protein sequence ID" value="KAB1253625.1"/>
    <property type="molecule type" value="Genomic_DNA"/>
</dbReference>
<protein>
    <submittedName>
        <fullName evidence="1">Uncharacterized protein</fullName>
    </submittedName>
</protein>
<gene>
    <name evidence="1" type="ORF">Cadr_000003355</name>
</gene>
<proteinExistence type="predicted"/>
<dbReference type="Proteomes" id="UP000299084">
    <property type="component" value="Unassembled WGS sequence"/>
</dbReference>
<evidence type="ECO:0000313" key="2">
    <source>
        <dbReference type="Proteomes" id="UP000299084"/>
    </source>
</evidence>
<keyword evidence="2" id="KW-1185">Reference proteome</keyword>
<feature type="non-terminal residue" evidence="1">
    <location>
        <position position="1"/>
    </location>
</feature>
<reference evidence="1 2" key="1">
    <citation type="journal article" date="2019" name="Mol. Ecol. Resour.">
        <title>Improving Illumina assemblies with Hi-C and long reads: an example with the North African dromedary.</title>
        <authorList>
            <person name="Elbers J.P."/>
            <person name="Rogers M.F."/>
            <person name="Perelman P.L."/>
            <person name="Proskuryakova A.A."/>
            <person name="Serdyukova N.A."/>
            <person name="Johnson W.E."/>
            <person name="Horin P."/>
            <person name="Corander J."/>
            <person name="Murphy D."/>
            <person name="Burger P.A."/>
        </authorList>
    </citation>
    <scope>NUCLEOTIDE SEQUENCE [LARGE SCALE GENOMIC DNA]</scope>
    <source>
        <strain evidence="1">Drom800</strain>
        <tissue evidence="1">Blood</tissue>
    </source>
</reference>
<evidence type="ECO:0000313" key="1">
    <source>
        <dbReference type="EMBL" id="KAB1253625.1"/>
    </source>
</evidence>
<accession>A0A5N4C400</accession>